<evidence type="ECO:0000313" key="2">
    <source>
        <dbReference type="Proteomes" id="UP000004394"/>
    </source>
</evidence>
<evidence type="ECO:0000313" key="1">
    <source>
        <dbReference type="EMBL" id="EFM01492.1"/>
    </source>
</evidence>
<comment type="caution">
    <text evidence="1">The sequence shown here is derived from an EMBL/GenBank/DDBJ whole genome shotgun (WGS) entry which is preliminary data.</text>
</comment>
<gene>
    <name evidence="1" type="ORF">HMPREF0658_1612</name>
</gene>
<reference evidence="1" key="1">
    <citation type="submission" date="2010-07" db="EMBL/GenBank/DDBJ databases">
        <authorList>
            <person name="Muzny D."/>
            <person name="Qin X."/>
            <person name="Deng J."/>
            <person name="Jiang H."/>
            <person name="Liu Y."/>
            <person name="Qu J."/>
            <person name="Song X.-Z."/>
            <person name="Zhang L."/>
            <person name="Thornton R."/>
            <person name="Coyle M."/>
            <person name="Francisco L."/>
            <person name="Jackson L."/>
            <person name="Javaid M."/>
            <person name="Korchina V."/>
            <person name="Kovar C."/>
            <person name="Mata R."/>
            <person name="Mathew T."/>
            <person name="Ngo R."/>
            <person name="Nguyen L."/>
            <person name="Nguyen N."/>
            <person name="Okwuonu G."/>
            <person name="Ongeri F."/>
            <person name="Pham C."/>
            <person name="Simmons D."/>
            <person name="Wilczek-Boney K."/>
            <person name="Hale W."/>
            <person name="Jakkamsetti A."/>
            <person name="Pham P."/>
            <person name="Ruth R."/>
            <person name="San Lucas F."/>
            <person name="Warren J."/>
            <person name="Zhang J."/>
            <person name="Zhao Z."/>
            <person name="Zhou C."/>
            <person name="Zhu D."/>
            <person name="Lee S."/>
            <person name="Bess C."/>
            <person name="Blankenburg K."/>
            <person name="Forbes L."/>
            <person name="Fu Q."/>
            <person name="Gubbala S."/>
            <person name="Hirani K."/>
            <person name="Jayaseelan J.C."/>
            <person name="Lara F."/>
            <person name="Munidasa M."/>
            <person name="Palculict T."/>
            <person name="Patil S."/>
            <person name="Pu L.-L."/>
            <person name="Saada N."/>
            <person name="Tang L."/>
            <person name="Weissenberger G."/>
            <person name="Zhu Y."/>
            <person name="Hemphill L."/>
            <person name="Shang Y."/>
            <person name="Youmans B."/>
            <person name="Ayvaz T."/>
            <person name="Ross M."/>
            <person name="Santibanez J."/>
            <person name="Aqrawi P."/>
            <person name="Gross S."/>
            <person name="Joshi V."/>
            <person name="Fowler G."/>
            <person name="Nazareth L."/>
            <person name="Reid J."/>
            <person name="Worley K."/>
            <person name="Petrosino J."/>
            <person name="Highlander S."/>
            <person name="Gibbs R."/>
        </authorList>
    </citation>
    <scope>NUCLEOTIDE SEQUENCE [LARGE SCALE GENOMIC DNA]</scope>
    <source>
        <strain evidence="1">DSM 16973</strain>
    </source>
</reference>
<dbReference type="HOGENOM" id="CLU_3171634_0_0_10"/>
<protein>
    <submittedName>
        <fullName evidence="1">Uncharacterized protein</fullName>
    </submittedName>
</protein>
<dbReference type="BioCyc" id="PMAR862515-HMP:GMOO-1636-MONOMER"/>
<dbReference type="STRING" id="862515.HMPREF0658_1612"/>
<organism evidence="1 2">
    <name type="scientific">Hoylesella marshii DSM 16973 = JCM 13450</name>
    <dbReference type="NCBI Taxonomy" id="862515"/>
    <lineage>
        <taxon>Bacteria</taxon>
        <taxon>Pseudomonadati</taxon>
        <taxon>Bacteroidota</taxon>
        <taxon>Bacteroidia</taxon>
        <taxon>Bacteroidales</taxon>
        <taxon>Prevotellaceae</taxon>
        <taxon>Hoylesella</taxon>
    </lineage>
</organism>
<dbReference type="EMBL" id="AEEI01000050">
    <property type="protein sequence ID" value="EFM01492.1"/>
    <property type="molecule type" value="Genomic_DNA"/>
</dbReference>
<name>E0NTV9_9BACT</name>
<dbReference type="AlphaFoldDB" id="E0NTV9"/>
<sequence>MRNAEGLHRKAYCTPPADTSALFYTAKSDIKKSCFCPPLCFFNAFIL</sequence>
<keyword evidence="2" id="KW-1185">Reference proteome</keyword>
<accession>E0NTV9</accession>
<proteinExistence type="predicted"/>
<dbReference type="Proteomes" id="UP000004394">
    <property type="component" value="Unassembled WGS sequence"/>
</dbReference>